<comment type="caution">
    <text evidence="4">The sequence shown here is derived from an EMBL/GenBank/DDBJ whole genome shotgun (WGS) entry which is preliminary data.</text>
</comment>
<dbReference type="InterPro" id="IPR036380">
    <property type="entry name" value="Isochorismatase-like_sf"/>
</dbReference>
<dbReference type="Gene3D" id="3.40.50.850">
    <property type="entry name" value="Isochorismatase-like"/>
    <property type="match status" value="1"/>
</dbReference>
<gene>
    <name evidence="4" type="ORF">KHB02_13740</name>
</gene>
<evidence type="ECO:0000256" key="2">
    <source>
        <dbReference type="ARBA" id="ARBA00022801"/>
    </source>
</evidence>
<dbReference type="PANTHER" id="PTHR43540:SF9">
    <property type="entry name" value="FAMILY HYDROLASE, PUTATIVE (AFU_ORTHOLOGUE AFUA_2G08700)-RELATED"/>
    <property type="match status" value="1"/>
</dbReference>
<name>A0A942YA38_9BACI</name>
<dbReference type="AlphaFoldDB" id="A0A942YA38"/>
<keyword evidence="2 4" id="KW-0378">Hydrolase</keyword>
<protein>
    <submittedName>
        <fullName evidence="4">Cysteine hydrolase</fullName>
    </submittedName>
</protein>
<dbReference type="Pfam" id="PF00857">
    <property type="entry name" value="Isochorismatase"/>
    <property type="match status" value="1"/>
</dbReference>
<dbReference type="GO" id="GO:0016787">
    <property type="term" value="F:hydrolase activity"/>
    <property type="evidence" value="ECO:0007669"/>
    <property type="project" value="UniProtKB-KW"/>
</dbReference>
<evidence type="ECO:0000259" key="3">
    <source>
        <dbReference type="Pfam" id="PF00857"/>
    </source>
</evidence>
<proteinExistence type="inferred from homology"/>
<reference evidence="4" key="1">
    <citation type="submission" date="2021-05" db="EMBL/GenBank/DDBJ databases">
        <title>Novel Bacillus species.</title>
        <authorList>
            <person name="Liu G."/>
        </authorList>
    </citation>
    <scope>NUCLEOTIDE SEQUENCE</scope>
    <source>
        <strain evidence="4">FJAT-50051</strain>
    </source>
</reference>
<evidence type="ECO:0000313" key="4">
    <source>
        <dbReference type="EMBL" id="MBS4182455.1"/>
    </source>
</evidence>
<evidence type="ECO:0000256" key="1">
    <source>
        <dbReference type="ARBA" id="ARBA00006336"/>
    </source>
</evidence>
<dbReference type="InterPro" id="IPR000868">
    <property type="entry name" value="Isochorismatase-like_dom"/>
</dbReference>
<sequence length="248" mass="25855">MTGAIRSWALSATHADLTGGGVPPVRPVVIDAAPQRISVDLERTAIVVVDMQNDFCTPGGWLDGIGVDTAAAAAAVGPLSRILPALRAADVPVIWVNWGNRPDLANSPPGVRHVYDADGNGGGIGDRSGRSDAVLTKGSWGAAVVDALPADPRDVFVDKYRMSGFVDTPLDSILRNRRIDTVFFAGVNADQCVLATLMDAANLGYDVVMVEGASATTSPAFCLDATVYNVRQCFGFTTSPSALLDALA</sequence>
<dbReference type="SUPFAM" id="SSF52499">
    <property type="entry name" value="Isochorismatase-like hydrolases"/>
    <property type="match status" value="1"/>
</dbReference>
<dbReference type="PANTHER" id="PTHR43540">
    <property type="entry name" value="PEROXYUREIDOACRYLATE/UREIDOACRYLATE AMIDOHYDROLASE-RELATED"/>
    <property type="match status" value="1"/>
</dbReference>
<comment type="similarity">
    <text evidence="1">Belongs to the isochorismatase family.</text>
</comment>
<accession>A0A942YA38</accession>
<dbReference type="InterPro" id="IPR050272">
    <property type="entry name" value="Isochorismatase-like_hydrls"/>
</dbReference>
<dbReference type="EMBL" id="JAGYPE010000002">
    <property type="protein sequence ID" value="MBS4182455.1"/>
    <property type="molecule type" value="Genomic_DNA"/>
</dbReference>
<feature type="domain" description="Isochorismatase-like" evidence="3">
    <location>
        <begin position="44"/>
        <end position="238"/>
    </location>
</feature>
<dbReference type="CDD" id="cd00431">
    <property type="entry name" value="cysteine_hydrolases"/>
    <property type="match status" value="1"/>
</dbReference>
<organism evidence="4">
    <name type="scientific">Neobacillus citreus</name>
    <dbReference type="NCBI Taxonomy" id="2833578"/>
    <lineage>
        <taxon>Bacteria</taxon>
        <taxon>Bacillati</taxon>
        <taxon>Bacillota</taxon>
        <taxon>Bacilli</taxon>
        <taxon>Bacillales</taxon>
        <taxon>Bacillaceae</taxon>
        <taxon>Neobacillus</taxon>
    </lineage>
</organism>